<protein>
    <recommendedName>
        <fullName evidence="3">F-box domain-containing protein</fullName>
    </recommendedName>
</protein>
<dbReference type="InterPro" id="IPR036770">
    <property type="entry name" value="Ankyrin_rpt-contain_sf"/>
</dbReference>
<dbReference type="EMBL" id="BLLK01000074">
    <property type="protein sequence ID" value="GFH61456.1"/>
    <property type="molecule type" value="Genomic_DNA"/>
</dbReference>
<reference evidence="1 2" key="1">
    <citation type="journal article" date="2021" name="Sci. Rep.">
        <title>The genome of the diatom Chaetoceros tenuissimus carries an ancient integrated fragment of an extant virus.</title>
        <authorList>
            <person name="Hongo Y."/>
            <person name="Kimura K."/>
            <person name="Takaki Y."/>
            <person name="Yoshida Y."/>
            <person name="Baba S."/>
            <person name="Kobayashi G."/>
            <person name="Nagasaki K."/>
            <person name="Hano T."/>
            <person name="Tomaru Y."/>
        </authorList>
    </citation>
    <scope>NUCLEOTIDE SEQUENCE [LARGE SCALE GENOMIC DNA]</scope>
    <source>
        <strain evidence="1 2">NIES-3715</strain>
    </source>
</reference>
<evidence type="ECO:0000313" key="2">
    <source>
        <dbReference type="Proteomes" id="UP001054902"/>
    </source>
</evidence>
<name>A0AAD3HFK0_9STRA</name>
<keyword evidence="2" id="KW-1185">Reference proteome</keyword>
<evidence type="ECO:0008006" key="3">
    <source>
        <dbReference type="Google" id="ProtNLM"/>
    </source>
</evidence>
<dbReference type="AlphaFoldDB" id="A0AAD3HFK0"/>
<organism evidence="1 2">
    <name type="scientific">Chaetoceros tenuissimus</name>
    <dbReference type="NCBI Taxonomy" id="426638"/>
    <lineage>
        <taxon>Eukaryota</taxon>
        <taxon>Sar</taxon>
        <taxon>Stramenopiles</taxon>
        <taxon>Ochrophyta</taxon>
        <taxon>Bacillariophyta</taxon>
        <taxon>Coscinodiscophyceae</taxon>
        <taxon>Chaetocerotophycidae</taxon>
        <taxon>Chaetocerotales</taxon>
        <taxon>Chaetocerotaceae</taxon>
        <taxon>Chaetoceros</taxon>
    </lineage>
</organism>
<dbReference type="PANTHER" id="PTHR46586">
    <property type="entry name" value="ANKYRIN REPEAT-CONTAINING PROTEIN"/>
    <property type="match status" value="1"/>
</dbReference>
<dbReference type="InterPro" id="IPR052050">
    <property type="entry name" value="SecEffector_AnkRepeat"/>
</dbReference>
<gene>
    <name evidence="1" type="ORF">CTEN210_17932</name>
</gene>
<dbReference type="SUPFAM" id="SSF140860">
    <property type="entry name" value="Pseudo ankyrin repeat-like"/>
    <property type="match status" value="1"/>
</dbReference>
<dbReference type="Proteomes" id="UP001054902">
    <property type="component" value="Unassembled WGS sequence"/>
</dbReference>
<dbReference type="Gene3D" id="1.25.40.20">
    <property type="entry name" value="Ankyrin repeat-containing domain"/>
    <property type="match status" value="1"/>
</dbReference>
<comment type="caution">
    <text evidence="1">The sequence shown here is derived from an EMBL/GenBank/DDBJ whole genome shotgun (WGS) entry which is preliminary data.</text>
</comment>
<dbReference type="PANTHER" id="PTHR46586:SF3">
    <property type="entry name" value="ANKYRIN REPEAT-CONTAINING PROTEIN"/>
    <property type="match status" value="1"/>
</dbReference>
<proteinExistence type="predicted"/>
<evidence type="ECO:0000313" key="1">
    <source>
        <dbReference type="EMBL" id="GFH61456.1"/>
    </source>
</evidence>
<sequence length="304" mass="35227">MHSDQIQILTRRTRRRGYLELEDTSLFGKEEKNGRCKRRCVMSIQFLEPIKDVSIDDLPSDILQHCLSFIGIGNFRYIGGVSRSFRHTYMKIHRGNTSTNVSSIVSSVPCVDLYLSEVSPTKETIDLIWKHSSNVGNLNVMKHLFKSGYPIESNRIIASNAICNGHIHILQWLREISYPLGERECMMAAAAGNLKVLKWLKEHDCPWDANTCNFAARSHLKVLQYAIESGCPHDEWIILNAALSGRLEILQWIIQNGYCYNWDRQKTYEYAEIGGHMHVIKWLNEIGFKKWENHEHYDYILIDV</sequence>
<dbReference type="SUPFAM" id="SSF48403">
    <property type="entry name" value="Ankyrin repeat"/>
    <property type="match status" value="1"/>
</dbReference>
<accession>A0AAD3HFK0</accession>